<dbReference type="RefSeq" id="WP_343944231.1">
    <property type="nucleotide sequence ID" value="NZ_BAAAHP010000163.1"/>
</dbReference>
<dbReference type="PIRSF" id="PIRSF001365">
    <property type="entry name" value="DHDPS"/>
    <property type="match status" value="1"/>
</dbReference>
<reference evidence="6" key="1">
    <citation type="journal article" date="2019" name="Int. J. Syst. Evol. Microbiol.">
        <title>The Global Catalogue of Microorganisms (GCM) 10K type strain sequencing project: providing services to taxonomists for standard genome sequencing and annotation.</title>
        <authorList>
            <consortium name="The Broad Institute Genomics Platform"/>
            <consortium name="The Broad Institute Genome Sequencing Center for Infectious Disease"/>
            <person name="Wu L."/>
            <person name="Ma J."/>
        </authorList>
    </citation>
    <scope>NUCLEOTIDE SEQUENCE [LARGE SCALE GENOMIC DNA]</scope>
    <source>
        <strain evidence="6">JCM 11117</strain>
    </source>
</reference>
<keyword evidence="6" id="KW-1185">Reference proteome</keyword>
<dbReference type="PANTHER" id="PTHR12128">
    <property type="entry name" value="DIHYDRODIPICOLINATE SYNTHASE"/>
    <property type="match status" value="1"/>
</dbReference>
<organism evidence="5 6">
    <name type="scientific">Pseudonocardia zijingensis</name>
    <dbReference type="NCBI Taxonomy" id="153376"/>
    <lineage>
        <taxon>Bacteria</taxon>
        <taxon>Bacillati</taxon>
        <taxon>Actinomycetota</taxon>
        <taxon>Actinomycetes</taxon>
        <taxon>Pseudonocardiales</taxon>
        <taxon>Pseudonocardiaceae</taxon>
        <taxon>Pseudonocardia</taxon>
    </lineage>
</organism>
<dbReference type="Pfam" id="PF00701">
    <property type="entry name" value="DHDPS"/>
    <property type="match status" value="1"/>
</dbReference>
<comment type="caution">
    <text evidence="5">The sequence shown here is derived from an EMBL/GenBank/DDBJ whole genome shotgun (WGS) entry which is preliminary data.</text>
</comment>
<name>A0ABP3YJC8_9PSEU</name>
<accession>A0ABP3YJC8</accession>
<dbReference type="SMART" id="SM01130">
    <property type="entry name" value="DHDPS"/>
    <property type="match status" value="1"/>
</dbReference>
<evidence type="ECO:0000313" key="5">
    <source>
        <dbReference type="EMBL" id="GAA0895699.1"/>
    </source>
</evidence>
<evidence type="ECO:0000256" key="1">
    <source>
        <dbReference type="ARBA" id="ARBA00007592"/>
    </source>
</evidence>
<dbReference type="SUPFAM" id="SSF51569">
    <property type="entry name" value="Aldolase"/>
    <property type="match status" value="1"/>
</dbReference>
<keyword evidence="3" id="KW-0704">Schiff base</keyword>
<dbReference type="EMBL" id="BAAAHP010000163">
    <property type="protein sequence ID" value="GAA0895699.1"/>
    <property type="molecule type" value="Genomic_DNA"/>
</dbReference>
<dbReference type="Gene3D" id="3.20.20.70">
    <property type="entry name" value="Aldolase class I"/>
    <property type="match status" value="1"/>
</dbReference>
<keyword evidence="2 4" id="KW-0456">Lyase</keyword>
<evidence type="ECO:0000256" key="3">
    <source>
        <dbReference type="ARBA" id="ARBA00023270"/>
    </source>
</evidence>
<evidence type="ECO:0000256" key="4">
    <source>
        <dbReference type="PIRNR" id="PIRNR001365"/>
    </source>
</evidence>
<comment type="similarity">
    <text evidence="1 4">Belongs to the DapA family.</text>
</comment>
<dbReference type="InterPro" id="IPR013785">
    <property type="entry name" value="Aldolase_TIM"/>
</dbReference>
<proteinExistence type="inferred from homology"/>
<dbReference type="InterPro" id="IPR020624">
    <property type="entry name" value="Schiff_base-form_aldolases_CS"/>
</dbReference>
<protein>
    <submittedName>
        <fullName evidence="5">4-hydroxy-tetrahydrodipicolinate synthase</fullName>
    </submittedName>
</protein>
<dbReference type="PROSITE" id="PS00665">
    <property type="entry name" value="DHDPS_1"/>
    <property type="match status" value="1"/>
</dbReference>
<dbReference type="Proteomes" id="UP001499967">
    <property type="component" value="Unassembled WGS sequence"/>
</dbReference>
<evidence type="ECO:0000313" key="6">
    <source>
        <dbReference type="Proteomes" id="UP001499967"/>
    </source>
</evidence>
<dbReference type="InterPro" id="IPR002220">
    <property type="entry name" value="DapA-like"/>
</dbReference>
<dbReference type="PANTHER" id="PTHR12128:SF66">
    <property type="entry name" value="4-HYDROXY-2-OXOGLUTARATE ALDOLASE, MITOCHONDRIAL"/>
    <property type="match status" value="1"/>
</dbReference>
<sequence>MTAQIISAVPVPFLGDGTIDLPEFDAALRSLDAHVHGVLVAGTTGEFPALDDAERVGLFGRAVDVLGAERVIAHIGHASARQVVRLAEAATPLGITRFAVLTPYYLPADDDGVLAHFRAVTEALPGARVYPYLFPERTGLDVSPEALGRIMALPGMAGVKLSGGAAARLAEYAPCLHDGQELFSGDDATLPLVLEKGGAGVVSGVSAAFPQTFAALARALDAGPGPQSDELQATAVRLVGLAGPTIPRLKAALAARTGAVWASRMAQPAVPGDVRDAIEEAVAQHR</sequence>
<gene>
    <name evidence="5" type="primary">dapA_4</name>
    <name evidence="5" type="ORF">GCM10009559_52340</name>
</gene>
<dbReference type="PRINTS" id="PR00146">
    <property type="entry name" value="DHPICSNTHASE"/>
</dbReference>
<evidence type="ECO:0000256" key="2">
    <source>
        <dbReference type="ARBA" id="ARBA00023239"/>
    </source>
</evidence>
<dbReference type="CDD" id="cd00408">
    <property type="entry name" value="DHDPS-like"/>
    <property type="match status" value="1"/>
</dbReference>